<dbReference type="InterPro" id="IPR010139">
    <property type="entry name" value="Imidazole-glycPsynth_HisH"/>
</dbReference>
<dbReference type="PROSITE" id="PS51274">
    <property type="entry name" value="GATASE_COBBQ"/>
    <property type="match status" value="1"/>
</dbReference>
<comment type="subcellular location">
    <subcellularLocation>
        <location evidence="10">Cytoplasm</location>
    </subcellularLocation>
</comment>
<dbReference type="PIRSF" id="PIRSF000495">
    <property type="entry name" value="Amidotransf_hisH"/>
    <property type="match status" value="1"/>
</dbReference>
<protein>
    <recommendedName>
        <fullName evidence="10">Imidazole glycerol phosphate synthase subunit HisH</fullName>
        <ecNumber evidence="10">4.3.2.10</ecNumber>
    </recommendedName>
    <alternativeName>
        <fullName evidence="10">IGP synthase glutaminase subunit</fullName>
        <ecNumber evidence="10">3.5.1.2</ecNumber>
    </alternativeName>
    <alternativeName>
        <fullName evidence="10">IGP synthase subunit HisH</fullName>
    </alternativeName>
    <alternativeName>
        <fullName evidence="10">ImGP synthase subunit HisH</fullName>
        <shortName evidence="10">IGPS subunit HisH</shortName>
    </alternativeName>
</protein>
<dbReference type="HAMAP" id="MF_00278">
    <property type="entry name" value="HisH"/>
    <property type="match status" value="1"/>
</dbReference>
<comment type="catalytic activity">
    <reaction evidence="8 10">
        <text>5-[(5-phospho-1-deoxy-D-ribulos-1-ylimino)methylamino]-1-(5-phospho-beta-D-ribosyl)imidazole-4-carboxamide + L-glutamine = D-erythro-1-(imidazol-4-yl)glycerol 3-phosphate + 5-amino-1-(5-phospho-beta-D-ribosyl)imidazole-4-carboxamide + L-glutamate + H(+)</text>
        <dbReference type="Rhea" id="RHEA:24793"/>
        <dbReference type="ChEBI" id="CHEBI:15378"/>
        <dbReference type="ChEBI" id="CHEBI:29985"/>
        <dbReference type="ChEBI" id="CHEBI:58278"/>
        <dbReference type="ChEBI" id="CHEBI:58359"/>
        <dbReference type="ChEBI" id="CHEBI:58475"/>
        <dbReference type="ChEBI" id="CHEBI:58525"/>
        <dbReference type="EC" id="4.3.2.10"/>
    </reaction>
</comment>
<evidence type="ECO:0000256" key="6">
    <source>
        <dbReference type="ARBA" id="ARBA00023102"/>
    </source>
</evidence>
<evidence type="ECO:0000256" key="5">
    <source>
        <dbReference type="ARBA" id="ARBA00022962"/>
    </source>
</evidence>
<dbReference type="AlphaFoldDB" id="A0AAN1XZV8"/>
<keyword evidence="5 10" id="KW-0315">Glutamine amidotransferase</keyword>
<feature type="domain" description="Glutamine amidotransferase" evidence="12">
    <location>
        <begin position="8"/>
        <end position="199"/>
    </location>
</feature>
<dbReference type="PROSITE" id="PS51273">
    <property type="entry name" value="GATASE_TYPE_1"/>
    <property type="match status" value="1"/>
</dbReference>
<evidence type="ECO:0000259" key="12">
    <source>
        <dbReference type="Pfam" id="PF00117"/>
    </source>
</evidence>
<proteinExistence type="inferred from homology"/>
<evidence type="ECO:0000256" key="8">
    <source>
        <dbReference type="ARBA" id="ARBA00047838"/>
    </source>
</evidence>
<dbReference type="GO" id="GO:0016829">
    <property type="term" value="F:lyase activity"/>
    <property type="evidence" value="ECO:0007669"/>
    <property type="project" value="UniProtKB-KW"/>
</dbReference>
<dbReference type="NCBIfam" id="TIGR01855">
    <property type="entry name" value="IMP_synth_hisH"/>
    <property type="match status" value="1"/>
</dbReference>
<comment type="function">
    <text evidence="10">IGPS catalyzes the conversion of PRFAR and glutamine to IGP, AICAR and glutamate. The HisH subunit catalyzes the hydrolysis of glutamine to glutamate and ammonia as part of the synthesis of IGP and AICAR. The resulting ammonia molecule is channeled to the active site of HisF.</text>
</comment>
<evidence type="ECO:0000256" key="1">
    <source>
        <dbReference type="ARBA" id="ARBA00005091"/>
    </source>
</evidence>
<dbReference type="PANTHER" id="PTHR42701:SF1">
    <property type="entry name" value="IMIDAZOLE GLYCEROL PHOSPHATE SYNTHASE SUBUNIT HISH"/>
    <property type="match status" value="1"/>
</dbReference>
<dbReference type="EC" id="4.3.2.10" evidence="10"/>
<organism evidence="13 14">
    <name type="scientific">Vulcanimicrobium alpinum</name>
    <dbReference type="NCBI Taxonomy" id="3016050"/>
    <lineage>
        <taxon>Bacteria</taxon>
        <taxon>Bacillati</taxon>
        <taxon>Vulcanimicrobiota</taxon>
        <taxon>Vulcanimicrobiia</taxon>
        <taxon>Vulcanimicrobiales</taxon>
        <taxon>Vulcanimicrobiaceae</taxon>
        <taxon>Vulcanimicrobium</taxon>
    </lineage>
</organism>
<evidence type="ECO:0000256" key="11">
    <source>
        <dbReference type="PIRSR" id="PIRSR000495-1"/>
    </source>
</evidence>
<feature type="active site" evidence="10 11">
    <location>
        <position position="183"/>
    </location>
</feature>
<keyword evidence="10" id="KW-0963">Cytoplasm</keyword>
<dbReference type="GO" id="GO:0000105">
    <property type="term" value="P:L-histidine biosynthetic process"/>
    <property type="evidence" value="ECO:0007669"/>
    <property type="project" value="UniProtKB-UniRule"/>
</dbReference>
<evidence type="ECO:0000256" key="10">
    <source>
        <dbReference type="HAMAP-Rule" id="MF_00278"/>
    </source>
</evidence>
<evidence type="ECO:0000256" key="9">
    <source>
        <dbReference type="ARBA" id="ARBA00049534"/>
    </source>
</evidence>
<dbReference type="GO" id="GO:0004359">
    <property type="term" value="F:glutaminase activity"/>
    <property type="evidence" value="ECO:0007669"/>
    <property type="project" value="UniProtKB-EC"/>
</dbReference>
<evidence type="ECO:0000256" key="7">
    <source>
        <dbReference type="ARBA" id="ARBA00023239"/>
    </source>
</evidence>
<evidence type="ECO:0000256" key="3">
    <source>
        <dbReference type="ARBA" id="ARBA00022605"/>
    </source>
</evidence>
<evidence type="ECO:0000256" key="2">
    <source>
        <dbReference type="ARBA" id="ARBA00011152"/>
    </source>
</evidence>
<dbReference type="CDD" id="cd01748">
    <property type="entry name" value="GATase1_IGP_Synthase"/>
    <property type="match status" value="1"/>
</dbReference>
<dbReference type="InterPro" id="IPR017926">
    <property type="entry name" value="GATASE"/>
</dbReference>
<dbReference type="EC" id="3.5.1.2" evidence="10"/>
<dbReference type="Pfam" id="PF00117">
    <property type="entry name" value="GATase"/>
    <property type="match status" value="1"/>
</dbReference>
<dbReference type="EMBL" id="AP025523">
    <property type="protein sequence ID" value="BDE07911.1"/>
    <property type="molecule type" value="Genomic_DNA"/>
</dbReference>
<keyword evidence="4 10" id="KW-0378">Hydrolase</keyword>
<feature type="active site" description="Nucleophile" evidence="10 11">
    <location>
        <position position="83"/>
    </location>
</feature>
<evidence type="ECO:0000313" key="13">
    <source>
        <dbReference type="EMBL" id="BDE07911.1"/>
    </source>
</evidence>
<keyword evidence="7 10" id="KW-0456">Lyase</keyword>
<comment type="subunit">
    <text evidence="2 10">Heterodimer of HisH and HisF.</text>
</comment>
<feature type="active site" evidence="10 11">
    <location>
        <position position="185"/>
    </location>
</feature>
<dbReference type="Gene3D" id="3.40.50.880">
    <property type="match status" value="1"/>
</dbReference>
<reference evidence="13 14" key="1">
    <citation type="journal article" date="2022" name="ISME Commun">
        <title>Vulcanimicrobium alpinus gen. nov. sp. nov., the first cultivated representative of the candidate phylum 'Eremiobacterota', is a metabolically versatile aerobic anoxygenic phototroph.</title>
        <authorList>
            <person name="Yabe S."/>
            <person name="Muto K."/>
            <person name="Abe K."/>
            <person name="Yokota A."/>
            <person name="Staudigel H."/>
            <person name="Tebo B.M."/>
        </authorList>
    </citation>
    <scope>NUCLEOTIDE SEQUENCE [LARGE SCALE GENOMIC DNA]</scope>
    <source>
        <strain evidence="13 14">WC8-2</strain>
    </source>
</reference>
<dbReference type="Proteomes" id="UP001317532">
    <property type="component" value="Chromosome"/>
</dbReference>
<dbReference type="GO" id="GO:0000107">
    <property type="term" value="F:imidazoleglycerol-phosphate synthase activity"/>
    <property type="evidence" value="ECO:0007669"/>
    <property type="project" value="UniProtKB-UniRule"/>
</dbReference>
<dbReference type="GO" id="GO:0005737">
    <property type="term" value="C:cytoplasm"/>
    <property type="evidence" value="ECO:0007669"/>
    <property type="project" value="UniProtKB-SubCell"/>
</dbReference>
<dbReference type="PANTHER" id="PTHR42701">
    <property type="entry name" value="IMIDAZOLE GLYCEROL PHOSPHATE SYNTHASE SUBUNIT HISH"/>
    <property type="match status" value="1"/>
</dbReference>
<name>A0AAN1XZV8_UNVUL</name>
<keyword evidence="6 10" id="KW-0368">Histidine biosynthesis</keyword>
<evidence type="ECO:0000256" key="4">
    <source>
        <dbReference type="ARBA" id="ARBA00022801"/>
    </source>
</evidence>
<sequence length="211" mass="22321">MTNAQIAVIDYGGGNIGSLLAALERRSVDLVLTGDPAVVAAAPAAILPGDGAFGATMDALRERGIDRAVREVVAAGRPFLGICVGMQVLFDSSDEYGGAAGLGILPGDVRRFTNAPRIPHMGWNDLTIERTHPFVDGVRSGSWAYFLHSYRVTASDALVASCTYGERFAAIVARGNVMATQFHPEKSRAAGARLLDNFLALCDARSREALT</sequence>
<comment type="catalytic activity">
    <reaction evidence="9 10">
        <text>L-glutamine + H2O = L-glutamate + NH4(+)</text>
        <dbReference type="Rhea" id="RHEA:15889"/>
        <dbReference type="ChEBI" id="CHEBI:15377"/>
        <dbReference type="ChEBI" id="CHEBI:28938"/>
        <dbReference type="ChEBI" id="CHEBI:29985"/>
        <dbReference type="ChEBI" id="CHEBI:58359"/>
        <dbReference type="EC" id="3.5.1.2"/>
    </reaction>
</comment>
<accession>A0AAN1XZV8</accession>
<evidence type="ECO:0000313" key="14">
    <source>
        <dbReference type="Proteomes" id="UP001317532"/>
    </source>
</evidence>
<gene>
    <name evidence="10" type="primary">hisH</name>
    <name evidence="13" type="ORF">WPS_31870</name>
</gene>
<dbReference type="SUPFAM" id="SSF52317">
    <property type="entry name" value="Class I glutamine amidotransferase-like"/>
    <property type="match status" value="1"/>
</dbReference>
<dbReference type="RefSeq" id="WP_317995475.1">
    <property type="nucleotide sequence ID" value="NZ_AP025523.1"/>
</dbReference>
<comment type="pathway">
    <text evidence="1 10">Amino-acid biosynthesis; L-histidine biosynthesis; L-histidine from 5-phospho-alpha-D-ribose 1-diphosphate: step 5/9.</text>
</comment>
<keyword evidence="3 10" id="KW-0028">Amino-acid biosynthesis</keyword>
<dbReference type="KEGG" id="vab:WPS_31870"/>
<keyword evidence="14" id="KW-1185">Reference proteome</keyword>
<dbReference type="InterPro" id="IPR029062">
    <property type="entry name" value="Class_I_gatase-like"/>
</dbReference>